<dbReference type="EMBL" id="SOYY01000006">
    <property type="protein sequence ID" value="KAA0720305.1"/>
    <property type="molecule type" value="Genomic_DNA"/>
</dbReference>
<feature type="transmembrane region" description="Helical" evidence="2">
    <location>
        <begin position="289"/>
        <end position="310"/>
    </location>
</feature>
<sequence>MERDSIQTITQIKGDLKQMQCDDSQSQVCCGGCQRKLRSLLPVNYKDELLQVLKLSGPVFISQLMIFLISFVSTVFCGHLGKTELASVALAIAVINVTGISVGFGLASAFDTLISQTFGSNNLKRVGVILQRGILIVLLACFPCWALLINTEPILLMGIIWPQVITGAVGNVVNVLINYIFLHLLDLGVAGSAAANTISQYSLAVFLYVYIRWRDLHKATWSVLVAIVTAITIGASKDIIGYIFTTEEEIVTRVSNVMTIYSFVHLFDAVAAVAGGIVRGAGKQAIGALYNFVGYYFVGFPIGVSLMFVVNMGIMGLWVGFLVGAFSQSLFFIVIICKLDWKKATQEALVRAGVLQPDTTIHSHAMENMDCTGEISQGSQNIEGVQTDANTDFEALSKAEGGLTEGVALVTVGEVLTTKQLVVCRGIAVFLMLLLLAAGIVLNEILTDFLR</sequence>
<dbReference type="Pfam" id="PF01554">
    <property type="entry name" value="MatE"/>
    <property type="match status" value="2"/>
</dbReference>
<feature type="transmembrane region" description="Helical" evidence="2">
    <location>
        <begin position="316"/>
        <end position="337"/>
    </location>
</feature>
<feature type="transmembrane region" description="Helical" evidence="2">
    <location>
        <begin position="88"/>
        <end position="109"/>
    </location>
</feature>
<feature type="transmembrane region" description="Helical" evidence="2">
    <location>
        <begin position="160"/>
        <end position="181"/>
    </location>
</feature>
<feature type="transmembrane region" description="Helical" evidence="2">
    <location>
        <begin position="187"/>
        <end position="211"/>
    </location>
</feature>
<dbReference type="InterPro" id="IPR002528">
    <property type="entry name" value="MATE_fam"/>
</dbReference>
<feature type="transmembrane region" description="Helical" evidence="2">
    <location>
        <begin position="422"/>
        <end position="442"/>
    </location>
</feature>
<evidence type="ECO:0000313" key="3">
    <source>
        <dbReference type="EMBL" id="KAA0720305.1"/>
    </source>
</evidence>
<comment type="similarity">
    <text evidence="1 2">Belongs to the multi antimicrobial extrusion (MATE) (TC 2.A.66.1) family.</text>
</comment>
<dbReference type="GO" id="GO:0016020">
    <property type="term" value="C:membrane"/>
    <property type="evidence" value="ECO:0007669"/>
    <property type="project" value="InterPro"/>
</dbReference>
<feature type="transmembrane region" description="Helical" evidence="2">
    <location>
        <begin position="257"/>
        <end position="277"/>
    </location>
</feature>
<keyword evidence="2" id="KW-0472">Membrane</keyword>
<organism evidence="3 4">
    <name type="scientific">Triplophysa tibetana</name>
    <dbReference type="NCBI Taxonomy" id="1572043"/>
    <lineage>
        <taxon>Eukaryota</taxon>
        <taxon>Metazoa</taxon>
        <taxon>Chordata</taxon>
        <taxon>Craniata</taxon>
        <taxon>Vertebrata</taxon>
        <taxon>Euteleostomi</taxon>
        <taxon>Actinopterygii</taxon>
        <taxon>Neopterygii</taxon>
        <taxon>Teleostei</taxon>
        <taxon>Ostariophysi</taxon>
        <taxon>Cypriniformes</taxon>
        <taxon>Nemacheilidae</taxon>
        <taxon>Triplophysa</taxon>
    </lineage>
</organism>
<dbReference type="AlphaFoldDB" id="A0A5A9PF33"/>
<feature type="transmembrane region" description="Helical" evidence="2">
    <location>
        <begin position="60"/>
        <end position="81"/>
    </location>
</feature>
<feature type="transmembrane region" description="Helical" evidence="2">
    <location>
        <begin position="129"/>
        <end position="148"/>
    </location>
</feature>
<gene>
    <name evidence="3" type="ORF">E1301_Tti012339</name>
</gene>
<keyword evidence="2" id="KW-1133">Transmembrane helix</keyword>
<feature type="transmembrane region" description="Helical" evidence="2">
    <location>
        <begin position="223"/>
        <end position="245"/>
    </location>
</feature>
<dbReference type="GO" id="GO:0015297">
    <property type="term" value="F:antiporter activity"/>
    <property type="evidence" value="ECO:0007669"/>
    <property type="project" value="InterPro"/>
</dbReference>
<reference evidence="3 4" key="1">
    <citation type="journal article" date="2019" name="Mol. Ecol. Resour.">
        <title>Chromosome-level genome assembly of Triplophysa tibetana, a fish adapted to the harsh high-altitude environment of the Tibetan Plateau.</title>
        <authorList>
            <person name="Yang X."/>
            <person name="Liu H."/>
            <person name="Ma Z."/>
            <person name="Zou Y."/>
            <person name="Zou M."/>
            <person name="Mao Y."/>
            <person name="Li X."/>
            <person name="Wang H."/>
            <person name="Chen T."/>
            <person name="Wang W."/>
            <person name="Yang R."/>
        </authorList>
    </citation>
    <scope>NUCLEOTIDE SEQUENCE [LARGE SCALE GENOMIC DNA]</scope>
    <source>
        <strain evidence="3">TTIB1903HZAU</strain>
        <tissue evidence="3">Muscle</tissue>
    </source>
</reference>
<evidence type="ECO:0000256" key="2">
    <source>
        <dbReference type="RuleBase" id="RU004914"/>
    </source>
</evidence>
<protein>
    <recommendedName>
        <fullName evidence="2">Multidrug and toxin extrusion protein</fullName>
    </recommendedName>
</protein>
<comment type="caution">
    <text evidence="3">The sequence shown here is derived from an EMBL/GenBank/DDBJ whole genome shotgun (WGS) entry which is preliminary data.</text>
</comment>
<evidence type="ECO:0000256" key="1">
    <source>
        <dbReference type="ARBA" id="ARBA00010199"/>
    </source>
</evidence>
<evidence type="ECO:0000313" key="4">
    <source>
        <dbReference type="Proteomes" id="UP000324632"/>
    </source>
</evidence>
<name>A0A5A9PF33_9TELE</name>
<proteinExistence type="inferred from homology"/>
<dbReference type="GO" id="GO:0042910">
    <property type="term" value="F:xenobiotic transmembrane transporter activity"/>
    <property type="evidence" value="ECO:0007669"/>
    <property type="project" value="InterPro"/>
</dbReference>
<dbReference type="Proteomes" id="UP000324632">
    <property type="component" value="Chromosome 6"/>
</dbReference>
<accession>A0A5A9PF33</accession>
<keyword evidence="4" id="KW-1185">Reference proteome</keyword>
<keyword evidence="2" id="KW-0812">Transmembrane</keyword>
<dbReference type="PANTHER" id="PTHR11206">
    <property type="entry name" value="MULTIDRUG RESISTANCE PROTEIN"/>
    <property type="match status" value="1"/>
</dbReference>